<reference evidence="11" key="1">
    <citation type="submission" date="2025-08" db="UniProtKB">
        <authorList>
            <consortium name="Ensembl"/>
        </authorList>
    </citation>
    <scope>IDENTIFICATION</scope>
</reference>
<feature type="domain" description="VLIG-type G" evidence="10">
    <location>
        <begin position="504"/>
        <end position="659"/>
    </location>
</feature>
<evidence type="ECO:0000256" key="2">
    <source>
        <dbReference type="ARBA" id="ARBA00004496"/>
    </source>
</evidence>
<dbReference type="Pfam" id="PF25683">
    <property type="entry name" value="URGCP_GTPase"/>
    <property type="match status" value="1"/>
</dbReference>
<feature type="signal peptide" evidence="9">
    <location>
        <begin position="1"/>
        <end position="28"/>
    </location>
</feature>
<evidence type="ECO:0000256" key="5">
    <source>
        <dbReference type="ARBA" id="ARBA00022741"/>
    </source>
</evidence>
<dbReference type="GO" id="GO:0005737">
    <property type="term" value="C:cytoplasm"/>
    <property type="evidence" value="ECO:0007669"/>
    <property type="project" value="UniProtKB-SubCell"/>
</dbReference>
<evidence type="ECO:0000256" key="6">
    <source>
        <dbReference type="ARBA" id="ARBA00023134"/>
    </source>
</evidence>
<proteinExistence type="inferred from homology"/>
<evidence type="ECO:0000256" key="9">
    <source>
        <dbReference type="SAM" id="SignalP"/>
    </source>
</evidence>
<dbReference type="PROSITE" id="PS51717">
    <property type="entry name" value="G_VLIG"/>
    <property type="match status" value="1"/>
</dbReference>
<keyword evidence="9" id="KW-0732">Signal</keyword>
<evidence type="ECO:0000259" key="10">
    <source>
        <dbReference type="PROSITE" id="PS51717"/>
    </source>
</evidence>
<dbReference type="Pfam" id="PF25496">
    <property type="entry name" value="URGCP"/>
    <property type="match status" value="1"/>
</dbReference>
<accession>A0A8B9H0C9</accession>
<comment type="similarity">
    <text evidence="3">Belongs to the TRAFAC class dynamin-like GTPase superfamily. Very large inducible GTPase (VLIG) family.</text>
</comment>
<sequence>MISLHLFGFFSNLYIVLHTWTIFNTAKQLNCLQGEDTHKTDDTQQSNEETKKHLDQLFTKLHLKGHQKEKLKSGDVLQVTAQPLVWKESCTEKELVQTFLQRLLRMGYRARKITNKETASEEDHVQSGPGNKEEDDTVFSLKSKRWKSTDMSGMISNNSMPVYNAENPMVAFFRIGLISRSKSKVINDLINEKHNTFFHRDCQGSSTHRLLMDGVVEIAWYCPSGKSTDHFTDCVAFCNLHGDAETHEKQLEILTEMSSVNVVVLDKQDNDILKKKIIQKLCNGPKPLVFILCEATSNISVKNLKYKIGIKKKGKADVSKNLKRIIKDCTSKLSSTFSLNKLGKIKELTKDENYEGCQKGKDAARQIMTLLEGTELSEMKESSLPHQGKLWREWCTKKKELHRLQGPNLEMQRSKTRAEMKNLHNFTTDDSAAFGTEHIFREMGQIYEACMAVQARKNDFSLPKLAAESMLSGHPLELMDGDTGHVPLDWVSAVLDELINKLGDQRVFVLSVLGIQSSGKSTMLNAMFGLQFAVSAGRCTKGAFMQLVKVSDELKKELNLDYIFVVDTEGLRSLELTGISTRQLDNGLATFVVGLGNMTLINIFGENPAEMQDILQIVVQAFMRMKKVSLNPRCMIVHQNVDELTAADKNMQGRKCFLD</sequence>
<dbReference type="GO" id="GO:0005634">
    <property type="term" value="C:nucleus"/>
    <property type="evidence" value="ECO:0007669"/>
    <property type="project" value="UniProtKB-SubCell"/>
</dbReference>
<comment type="subcellular location">
    <subcellularLocation>
        <location evidence="2">Cytoplasm</location>
    </subcellularLocation>
    <subcellularLocation>
        <location evidence="1">Nucleus</location>
    </subcellularLocation>
</comment>
<organism evidence="11 12">
    <name type="scientific">Astyanax mexicanus</name>
    <name type="common">Blind cave fish</name>
    <name type="synonym">Astyanax fasciatus mexicanus</name>
    <dbReference type="NCBI Taxonomy" id="7994"/>
    <lineage>
        <taxon>Eukaryota</taxon>
        <taxon>Metazoa</taxon>
        <taxon>Chordata</taxon>
        <taxon>Craniata</taxon>
        <taxon>Vertebrata</taxon>
        <taxon>Euteleostomi</taxon>
        <taxon>Actinopterygii</taxon>
        <taxon>Neopterygii</taxon>
        <taxon>Teleostei</taxon>
        <taxon>Ostariophysi</taxon>
        <taxon>Characiformes</taxon>
        <taxon>Characoidei</taxon>
        <taxon>Acestrorhamphidae</taxon>
        <taxon>Acestrorhamphinae</taxon>
        <taxon>Astyanax</taxon>
    </lineage>
</organism>
<evidence type="ECO:0000313" key="11">
    <source>
        <dbReference type="Ensembl" id="ENSAMXP00005003096.1"/>
    </source>
</evidence>
<dbReference type="InterPro" id="IPR030383">
    <property type="entry name" value="G_VLIG_dom"/>
</dbReference>
<feature type="region of interest" description="Disordered" evidence="8">
    <location>
        <begin position="115"/>
        <end position="139"/>
    </location>
</feature>
<keyword evidence="5" id="KW-0547">Nucleotide-binding</keyword>
<evidence type="ECO:0000256" key="7">
    <source>
        <dbReference type="ARBA" id="ARBA00023242"/>
    </source>
</evidence>
<evidence type="ECO:0000256" key="1">
    <source>
        <dbReference type="ARBA" id="ARBA00004123"/>
    </source>
</evidence>
<evidence type="ECO:0000256" key="8">
    <source>
        <dbReference type="SAM" id="MobiDB-lite"/>
    </source>
</evidence>
<dbReference type="InterPro" id="IPR027417">
    <property type="entry name" value="P-loop_NTPase"/>
</dbReference>
<dbReference type="Proteomes" id="UP000694621">
    <property type="component" value="Unplaced"/>
</dbReference>
<dbReference type="InterPro" id="IPR057365">
    <property type="entry name" value="URGCP"/>
</dbReference>
<evidence type="ECO:0000256" key="3">
    <source>
        <dbReference type="ARBA" id="ARBA00006828"/>
    </source>
</evidence>
<keyword evidence="6" id="KW-0342">GTP-binding</keyword>
<evidence type="ECO:0000313" key="12">
    <source>
        <dbReference type="Proteomes" id="UP000694621"/>
    </source>
</evidence>
<feature type="chain" id="PRO_5034224521" description="VLIG-type G domain-containing protein" evidence="9">
    <location>
        <begin position="29"/>
        <end position="659"/>
    </location>
</feature>
<protein>
    <recommendedName>
        <fullName evidence="10">VLIG-type G domain-containing protein</fullName>
    </recommendedName>
</protein>
<dbReference type="GO" id="GO:0005525">
    <property type="term" value="F:GTP binding"/>
    <property type="evidence" value="ECO:0007669"/>
    <property type="project" value="UniProtKB-KW"/>
</dbReference>
<keyword evidence="4" id="KW-0963">Cytoplasm</keyword>
<feature type="compositionally biased region" description="Basic and acidic residues" evidence="8">
    <location>
        <begin position="115"/>
        <end position="125"/>
    </location>
</feature>
<dbReference type="SUPFAM" id="SSF52540">
    <property type="entry name" value="P-loop containing nucleoside triphosphate hydrolases"/>
    <property type="match status" value="1"/>
</dbReference>
<dbReference type="Gene3D" id="3.40.50.300">
    <property type="entry name" value="P-loop containing nucleotide triphosphate hydrolases"/>
    <property type="match status" value="1"/>
</dbReference>
<dbReference type="PANTHER" id="PTHR22796:SF6">
    <property type="entry name" value="INTERFERON-INDUCED VERY LARGE GTPASE 1-RELATED"/>
    <property type="match status" value="1"/>
</dbReference>
<dbReference type="PANTHER" id="PTHR22796">
    <property type="entry name" value="URG4-RELATED"/>
    <property type="match status" value="1"/>
</dbReference>
<name>A0A8B9H0C9_ASTMX</name>
<dbReference type="Ensembl" id="ENSAMXT00005003532.1">
    <property type="protein sequence ID" value="ENSAMXP00005003096.1"/>
    <property type="gene ID" value="ENSAMXG00005001925.1"/>
</dbReference>
<evidence type="ECO:0000256" key="4">
    <source>
        <dbReference type="ARBA" id="ARBA00022490"/>
    </source>
</evidence>
<keyword evidence="7" id="KW-0539">Nucleus</keyword>
<dbReference type="AlphaFoldDB" id="A0A8B9H0C9"/>